<keyword evidence="3" id="KW-1185">Reference proteome</keyword>
<dbReference type="AlphaFoldDB" id="A0A917BKK6"/>
<comment type="caution">
    <text evidence="2">The sequence shown here is derived from an EMBL/GenBank/DDBJ whole genome shotgun (WGS) entry which is preliminary data.</text>
</comment>
<keyword evidence="1" id="KW-0812">Transmembrane</keyword>
<proteinExistence type="predicted"/>
<keyword evidence="1" id="KW-0472">Membrane</keyword>
<sequence length="79" mass="8556">MSRMTSALSQVLATSAEEGGHHPVVNELIFEPIWFGVIAIATFLLLLGLLWSFRNTLALDPHGVAEGHQDPDAHRGTGH</sequence>
<name>A0A917BKK6_9MICO</name>
<reference evidence="2" key="1">
    <citation type="journal article" date="2014" name="Int. J. Syst. Evol. Microbiol.">
        <title>Complete genome sequence of Corynebacterium casei LMG S-19264T (=DSM 44701T), isolated from a smear-ripened cheese.</title>
        <authorList>
            <consortium name="US DOE Joint Genome Institute (JGI-PGF)"/>
            <person name="Walter F."/>
            <person name="Albersmeier A."/>
            <person name="Kalinowski J."/>
            <person name="Ruckert C."/>
        </authorList>
    </citation>
    <scope>NUCLEOTIDE SEQUENCE</scope>
    <source>
        <strain evidence="2">CGMCC 1.12160</strain>
    </source>
</reference>
<evidence type="ECO:0000313" key="3">
    <source>
        <dbReference type="Proteomes" id="UP000605670"/>
    </source>
</evidence>
<accession>A0A917BKK6</accession>
<keyword evidence="1" id="KW-1133">Transmembrane helix</keyword>
<evidence type="ECO:0000256" key="1">
    <source>
        <dbReference type="SAM" id="Phobius"/>
    </source>
</evidence>
<protein>
    <submittedName>
        <fullName evidence="2">Uncharacterized protein</fullName>
    </submittedName>
</protein>
<reference evidence="2" key="2">
    <citation type="submission" date="2020-09" db="EMBL/GenBank/DDBJ databases">
        <authorList>
            <person name="Sun Q."/>
            <person name="Zhou Y."/>
        </authorList>
    </citation>
    <scope>NUCLEOTIDE SEQUENCE</scope>
    <source>
        <strain evidence="2">CGMCC 1.12160</strain>
    </source>
</reference>
<organism evidence="2 3">
    <name type="scientific">Ornithinimicrobium tianjinense</name>
    <dbReference type="NCBI Taxonomy" id="1195761"/>
    <lineage>
        <taxon>Bacteria</taxon>
        <taxon>Bacillati</taxon>
        <taxon>Actinomycetota</taxon>
        <taxon>Actinomycetes</taxon>
        <taxon>Micrococcales</taxon>
        <taxon>Ornithinimicrobiaceae</taxon>
        <taxon>Ornithinimicrobium</taxon>
    </lineage>
</organism>
<evidence type="ECO:0000313" key="2">
    <source>
        <dbReference type="EMBL" id="GGF49652.1"/>
    </source>
</evidence>
<gene>
    <name evidence="2" type="ORF">GCM10011366_16920</name>
</gene>
<feature type="transmembrane region" description="Helical" evidence="1">
    <location>
        <begin position="32"/>
        <end position="53"/>
    </location>
</feature>
<dbReference type="Proteomes" id="UP000605670">
    <property type="component" value="Unassembled WGS sequence"/>
</dbReference>
<dbReference type="EMBL" id="BMEM01000002">
    <property type="protein sequence ID" value="GGF49652.1"/>
    <property type="molecule type" value="Genomic_DNA"/>
</dbReference>